<reference evidence="1" key="1">
    <citation type="submission" date="2018-06" db="EMBL/GenBank/DDBJ databases">
        <authorList>
            <person name="Zhirakovskaya E."/>
        </authorList>
    </citation>
    <scope>NUCLEOTIDE SEQUENCE</scope>
</reference>
<name>A0A3B0VE21_9ZZZZ</name>
<dbReference type="AlphaFoldDB" id="A0A3B0VE21"/>
<gene>
    <name evidence="1" type="ORF">MNBD_GAMMA01-1447</name>
</gene>
<evidence type="ECO:0000313" key="1">
    <source>
        <dbReference type="EMBL" id="VAW41765.1"/>
    </source>
</evidence>
<dbReference type="EMBL" id="UOEW01000323">
    <property type="protein sequence ID" value="VAW41765.1"/>
    <property type="molecule type" value="Genomic_DNA"/>
</dbReference>
<dbReference type="PROSITE" id="PS51257">
    <property type="entry name" value="PROKAR_LIPOPROTEIN"/>
    <property type="match status" value="1"/>
</dbReference>
<proteinExistence type="predicted"/>
<accession>A0A3B0VE21</accession>
<sequence>MSNKLNLFAVVFLLFLAIFGCTSVDDSETTTGTEMVSGLIIGSAEHPDPVLEMVRDLEKEGVLQNVIVRESFPVQIEVTGPKSVIEKLQKMPRKVSPGFK</sequence>
<protein>
    <submittedName>
        <fullName evidence="1">Uncharacterized protein</fullName>
    </submittedName>
</protein>
<organism evidence="1">
    <name type="scientific">hydrothermal vent metagenome</name>
    <dbReference type="NCBI Taxonomy" id="652676"/>
    <lineage>
        <taxon>unclassified sequences</taxon>
        <taxon>metagenomes</taxon>
        <taxon>ecological metagenomes</taxon>
    </lineage>
</organism>